<dbReference type="EMBL" id="JACGWK010001738">
    <property type="protein sequence ID" value="KAL0283248.1"/>
    <property type="molecule type" value="Genomic_DNA"/>
</dbReference>
<reference evidence="9" key="2">
    <citation type="journal article" date="2024" name="Plant">
        <title>Genomic evolution and insights into agronomic trait innovations of Sesamum species.</title>
        <authorList>
            <person name="Miao H."/>
            <person name="Wang L."/>
            <person name="Qu L."/>
            <person name="Liu H."/>
            <person name="Sun Y."/>
            <person name="Le M."/>
            <person name="Wang Q."/>
            <person name="Wei S."/>
            <person name="Zheng Y."/>
            <person name="Lin W."/>
            <person name="Duan Y."/>
            <person name="Cao H."/>
            <person name="Xiong S."/>
            <person name="Wang X."/>
            <person name="Wei L."/>
            <person name="Li C."/>
            <person name="Ma Q."/>
            <person name="Ju M."/>
            <person name="Zhao R."/>
            <person name="Li G."/>
            <person name="Mu C."/>
            <person name="Tian Q."/>
            <person name="Mei H."/>
            <person name="Zhang T."/>
            <person name="Gao T."/>
            <person name="Zhang H."/>
        </authorList>
    </citation>
    <scope>NUCLEOTIDE SEQUENCE</scope>
    <source>
        <strain evidence="9">G01</strain>
    </source>
</reference>
<sequence length="170" mass="19196">MSRVPETYVWIVMHSVICATSFKTHLSKDHSLISYYVNLSQGCLGALDGTLIDVQVPLHEIGRYRTRKGQIAVNVLSVCNPNMQFIYALSGWEESVADSHVLCDAIHRDCGLRVPSSNYYLCDNGYANVEGFLMPYRGVRYHLREWDHGTGGPRNKEELFNLKHSSACNV</sequence>
<dbReference type="AlphaFoldDB" id="A0AAW2INV2"/>
<keyword evidence="5" id="KW-0479">Metal-binding</keyword>
<comment type="similarity">
    <text evidence="3">Belongs to the HARBI1 family.</text>
</comment>
<protein>
    <recommendedName>
        <fullName evidence="8">DDE Tnp4 domain-containing protein</fullName>
    </recommendedName>
</protein>
<proteinExistence type="inferred from homology"/>
<name>A0AAW2INV2_9LAMI</name>
<evidence type="ECO:0000313" key="9">
    <source>
        <dbReference type="EMBL" id="KAL0283248.1"/>
    </source>
</evidence>
<evidence type="ECO:0000256" key="7">
    <source>
        <dbReference type="ARBA" id="ARBA00023242"/>
    </source>
</evidence>
<evidence type="ECO:0000256" key="2">
    <source>
        <dbReference type="ARBA" id="ARBA00004123"/>
    </source>
</evidence>
<evidence type="ECO:0000256" key="6">
    <source>
        <dbReference type="ARBA" id="ARBA00022801"/>
    </source>
</evidence>
<organism evidence="9">
    <name type="scientific">Sesamum angustifolium</name>
    <dbReference type="NCBI Taxonomy" id="2727405"/>
    <lineage>
        <taxon>Eukaryota</taxon>
        <taxon>Viridiplantae</taxon>
        <taxon>Streptophyta</taxon>
        <taxon>Embryophyta</taxon>
        <taxon>Tracheophyta</taxon>
        <taxon>Spermatophyta</taxon>
        <taxon>Magnoliopsida</taxon>
        <taxon>eudicotyledons</taxon>
        <taxon>Gunneridae</taxon>
        <taxon>Pentapetalae</taxon>
        <taxon>asterids</taxon>
        <taxon>lamiids</taxon>
        <taxon>Lamiales</taxon>
        <taxon>Pedaliaceae</taxon>
        <taxon>Sesamum</taxon>
    </lineage>
</organism>
<evidence type="ECO:0000256" key="1">
    <source>
        <dbReference type="ARBA" id="ARBA00001968"/>
    </source>
</evidence>
<comment type="cofactor">
    <cofactor evidence="1">
        <name>a divalent metal cation</name>
        <dbReference type="ChEBI" id="CHEBI:60240"/>
    </cofactor>
</comment>
<keyword evidence="6" id="KW-0378">Hydrolase</keyword>
<gene>
    <name evidence="9" type="ORF">Sangu_2902800</name>
</gene>
<accession>A0AAW2INV2</accession>
<comment type="caution">
    <text evidence="9">The sequence shown here is derived from an EMBL/GenBank/DDBJ whole genome shotgun (WGS) entry which is preliminary data.</text>
</comment>
<evidence type="ECO:0000256" key="3">
    <source>
        <dbReference type="ARBA" id="ARBA00006958"/>
    </source>
</evidence>
<dbReference type="InterPro" id="IPR045249">
    <property type="entry name" value="HARBI1-like"/>
</dbReference>
<dbReference type="PANTHER" id="PTHR22930:SF281">
    <property type="entry name" value="NUCLEASE"/>
    <property type="match status" value="1"/>
</dbReference>
<dbReference type="GO" id="GO:0016787">
    <property type="term" value="F:hydrolase activity"/>
    <property type="evidence" value="ECO:0007669"/>
    <property type="project" value="UniProtKB-KW"/>
</dbReference>
<dbReference type="InterPro" id="IPR027806">
    <property type="entry name" value="HARBI1_dom"/>
</dbReference>
<keyword evidence="4" id="KW-0540">Nuclease</keyword>
<keyword evidence="7" id="KW-0539">Nucleus</keyword>
<comment type="subcellular location">
    <subcellularLocation>
        <location evidence="2">Nucleus</location>
    </subcellularLocation>
</comment>
<evidence type="ECO:0000259" key="8">
    <source>
        <dbReference type="Pfam" id="PF13359"/>
    </source>
</evidence>
<dbReference type="GO" id="GO:0005634">
    <property type="term" value="C:nucleus"/>
    <property type="evidence" value="ECO:0007669"/>
    <property type="project" value="UniProtKB-SubCell"/>
</dbReference>
<dbReference type="GO" id="GO:0046872">
    <property type="term" value="F:metal ion binding"/>
    <property type="evidence" value="ECO:0007669"/>
    <property type="project" value="UniProtKB-KW"/>
</dbReference>
<feature type="domain" description="DDE Tnp4" evidence="8">
    <location>
        <begin position="47"/>
        <end position="168"/>
    </location>
</feature>
<evidence type="ECO:0000256" key="5">
    <source>
        <dbReference type="ARBA" id="ARBA00022723"/>
    </source>
</evidence>
<dbReference type="GO" id="GO:0004518">
    <property type="term" value="F:nuclease activity"/>
    <property type="evidence" value="ECO:0007669"/>
    <property type="project" value="UniProtKB-KW"/>
</dbReference>
<dbReference type="PANTHER" id="PTHR22930">
    <property type="match status" value="1"/>
</dbReference>
<reference evidence="9" key="1">
    <citation type="submission" date="2020-06" db="EMBL/GenBank/DDBJ databases">
        <authorList>
            <person name="Li T."/>
            <person name="Hu X."/>
            <person name="Zhang T."/>
            <person name="Song X."/>
            <person name="Zhang H."/>
            <person name="Dai N."/>
            <person name="Sheng W."/>
            <person name="Hou X."/>
            <person name="Wei L."/>
        </authorList>
    </citation>
    <scope>NUCLEOTIDE SEQUENCE</scope>
    <source>
        <strain evidence="9">G01</strain>
        <tissue evidence="9">Leaf</tissue>
    </source>
</reference>
<evidence type="ECO:0000256" key="4">
    <source>
        <dbReference type="ARBA" id="ARBA00022722"/>
    </source>
</evidence>
<dbReference type="Pfam" id="PF13359">
    <property type="entry name" value="DDE_Tnp_4"/>
    <property type="match status" value="1"/>
</dbReference>